<name>A0ABR9S9K6_9BURK</name>
<reference evidence="1 2" key="1">
    <citation type="submission" date="2020-10" db="EMBL/GenBank/DDBJ databases">
        <title>Draft genome of Ramlibacter aquaticus LMG 30558.</title>
        <authorList>
            <person name="Props R."/>
        </authorList>
    </citation>
    <scope>NUCLEOTIDE SEQUENCE [LARGE SCALE GENOMIC DNA]</scope>
    <source>
        <strain evidence="1 2">LMG 30558</strain>
    </source>
</reference>
<proteinExistence type="predicted"/>
<gene>
    <name evidence="1" type="ORF">IM725_00275</name>
</gene>
<organism evidence="1 2">
    <name type="scientific">Ramlibacter aquaticus</name>
    <dbReference type="NCBI Taxonomy" id="2780094"/>
    <lineage>
        <taxon>Bacteria</taxon>
        <taxon>Pseudomonadati</taxon>
        <taxon>Pseudomonadota</taxon>
        <taxon>Betaproteobacteria</taxon>
        <taxon>Burkholderiales</taxon>
        <taxon>Comamonadaceae</taxon>
        <taxon>Ramlibacter</taxon>
    </lineage>
</organism>
<dbReference type="EMBL" id="JADDOJ010000001">
    <property type="protein sequence ID" value="MBE7939003.1"/>
    <property type="molecule type" value="Genomic_DNA"/>
</dbReference>
<evidence type="ECO:0000313" key="2">
    <source>
        <dbReference type="Proteomes" id="UP000715965"/>
    </source>
</evidence>
<protein>
    <submittedName>
        <fullName evidence="1">Uncharacterized protein</fullName>
    </submittedName>
</protein>
<accession>A0ABR9S9K6</accession>
<evidence type="ECO:0000313" key="1">
    <source>
        <dbReference type="EMBL" id="MBE7939003.1"/>
    </source>
</evidence>
<comment type="caution">
    <text evidence="1">The sequence shown here is derived from an EMBL/GenBank/DDBJ whole genome shotgun (WGS) entry which is preliminary data.</text>
</comment>
<sequence length="109" mass="11292">MTEQPLSQTATEAVASLGRTAHELIDLYREGGESIAQTLGAQWDSAFAAASPQLSAESRRNAQRTRALAGQLYAQGLALSSGGAQLLVDTLVGATIAGIHFAAAPRKRG</sequence>
<keyword evidence="2" id="KW-1185">Reference proteome</keyword>
<dbReference type="RefSeq" id="WP_193778551.1">
    <property type="nucleotide sequence ID" value="NZ_JADDOJ010000001.1"/>
</dbReference>
<dbReference type="Proteomes" id="UP000715965">
    <property type="component" value="Unassembled WGS sequence"/>
</dbReference>